<reference evidence="3" key="1">
    <citation type="submission" date="2022-12" db="EMBL/GenBank/DDBJ databases">
        <title>Genome assemblies of Blomia tropicalis.</title>
        <authorList>
            <person name="Cui Y."/>
        </authorList>
    </citation>
    <scope>NUCLEOTIDE SEQUENCE</scope>
    <source>
        <tissue evidence="3">Adult mites</tissue>
    </source>
</reference>
<name>A0A9Q0M3N7_BLOTA</name>
<accession>A0A9Q0M3N7</accession>
<sequence length="177" mass="19952">MSTTTANDTTDTNNESKIDKSFTESASTAIKKECLTLDTQRPVVTSVAITPELIRRRQQRTRVNAEQLDPVGHFLIQEKSIKSLSSNFTSKATKQQEQQQYKQQNPDDETRGNSRSSEADNKNLFLSNTKLQQLACEKTILSAIIDLRSRLKLPIVTIITCVALGFVTLIWKKLNNH</sequence>
<keyword evidence="2" id="KW-1133">Transmembrane helix</keyword>
<dbReference type="AlphaFoldDB" id="A0A9Q0M3N7"/>
<gene>
    <name evidence="3" type="ORF">RDWZM_009767</name>
</gene>
<keyword evidence="2" id="KW-0812">Transmembrane</keyword>
<feature type="compositionally biased region" description="Basic and acidic residues" evidence="1">
    <location>
        <begin position="108"/>
        <end position="121"/>
    </location>
</feature>
<feature type="region of interest" description="Disordered" evidence="1">
    <location>
        <begin position="97"/>
        <end position="122"/>
    </location>
</feature>
<keyword evidence="2" id="KW-0472">Membrane</keyword>
<dbReference type="EMBL" id="JAPWDV010000003">
    <property type="protein sequence ID" value="KAJ6218610.1"/>
    <property type="molecule type" value="Genomic_DNA"/>
</dbReference>
<feature type="transmembrane region" description="Helical" evidence="2">
    <location>
        <begin position="151"/>
        <end position="171"/>
    </location>
</feature>
<keyword evidence="4" id="KW-1185">Reference proteome</keyword>
<comment type="caution">
    <text evidence="3">The sequence shown here is derived from an EMBL/GenBank/DDBJ whole genome shotgun (WGS) entry which is preliminary data.</text>
</comment>
<feature type="region of interest" description="Disordered" evidence="1">
    <location>
        <begin position="1"/>
        <end position="24"/>
    </location>
</feature>
<evidence type="ECO:0000313" key="3">
    <source>
        <dbReference type="EMBL" id="KAJ6218610.1"/>
    </source>
</evidence>
<proteinExistence type="predicted"/>
<evidence type="ECO:0000256" key="1">
    <source>
        <dbReference type="SAM" id="MobiDB-lite"/>
    </source>
</evidence>
<organism evidence="3 4">
    <name type="scientific">Blomia tropicalis</name>
    <name type="common">Mite</name>
    <dbReference type="NCBI Taxonomy" id="40697"/>
    <lineage>
        <taxon>Eukaryota</taxon>
        <taxon>Metazoa</taxon>
        <taxon>Ecdysozoa</taxon>
        <taxon>Arthropoda</taxon>
        <taxon>Chelicerata</taxon>
        <taxon>Arachnida</taxon>
        <taxon>Acari</taxon>
        <taxon>Acariformes</taxon>
        <taxon>Sarcoptiformes</taxon>
        <taxon>Astigmata</taxon>
        <taxon>Glycyphagoidea</taxon>
        <taxon>Echimyopodidae</taxon>
        <taxon>Blomia</taxon>
    </lineage>
</organism>
<protein>
    <submittedName>
        <fullName evidence="3">Uncharacterized protein</fullName>
    </submittedName>
</protein>
<evidence type="ECO:0000256" key="2">
    <source>
        <dbReference type="SAM" id="Phobius"/>
    </source>
</evidence>
<feature type="compositionally biased region" description="Low complexity" evidence="1">
    <location>
        <begin position="1"/>
        <end position="13"/>
    </location>
</feature>
<evidence type="ECO:0000313" key="4">
    <source>
        <dbReference type="Proteomes" id="UP001142055"/>
    </source>
</evidence>
<dbReference type="Proteomes" id="UP001142055">
    <property type="component" value="Chromosome 3"/>
</dbReference>